<sequence>MKPLDKIDVALRSIKAKNITIKPGPAAFDWTGPDSNVPLFCSGFGALILFYELRGFPNESGGVARLGWLKVLADKLSVSEWWLRRFYCGFELGRIVYIKTSTKTNLFYFDAKRRKHYMKEDTVSKESIKLRKRLK</sequence>
<comment type="caution">
    <text evidence="1">The sequence shown here is derived from an EMBL/GenBank/DDBJ whole genome shotgun (WGS) entry which is preliminary data.</text>
</comment>
<proteinExistence type="predicted"/>
<evidence type="ECO:0000313" key="1">
    <source>
        <dbReference type="EMBL" id="KKN58911.1"/>
    </source>
</evidence>
<accession>A0A0F9UCC9</accession>
<protein>
    <submittedName>
        <fullName evidence="1">Uncharacterized protein</fullName>
    </submittedName>
</protein>
<reference evidence="1" key="1">
    <citation type="journal article" date="2015" name="Nature">
        <title>Complex archaea that bridge the gap between prokaryotes and eukaryotes.</title>
        <authorList>
            <person name="Spang A."/>
            <person name="Saw J.H."/>
            <person name="Jorgensen S.L."/>
            <person name="Zaremba-Niedzwiedzka K."/>
            <person name="Martijn J."/>
            <person name="Lind A.E."/>
            <person name="van Eijk R."/>
            <person name="Schleper C."/>
            <person name="Guy L."/>
            <person name="Ettema T.J."/>
        </authorList>
    </citation>
    <scope>NUCLEOTIDE SEQUENCE</scope>
</reference>
<dbReference type="EMBL" id="LAZR01000745">
    <property type="protein sequence ID" value="KKN58911.1"/>
    <property type="molecule type" value="Genomic_DNA"/>
</dbReference>
<organism evidence="1">
    <name type="scientific">marine sediment metagenome</name>
    <dbReference type="NCBI Taxonomy" id="412755"/>
    <lineage>
        <taxon>unclassified sequences</taxon>
        <taxon>metagenomes</taxon>
        <taxon>ecological metagenomes</taxon>
    </lineage>
</organism>
<gene>
    <name evidence="1" type="ORF">LCGC14_0547130</name>
</gene>
<dbReference type="AlphaFoldDB" id="A0A0F9UCC9"/>
<name>A0A0F9UCC9_9ZZZZ</name>